<feature type="transmembrane region" description="Helical" evidence="7">
    <location>
        <begin position="21"/>
        <end position="42"/>
    </location>
</feature>
<dbReference type="InterPro" id="IPR025857">
    <property type="entry name" value="MacB_PCD"/>
</dbReference>
<evidence type="ECO:0008006" key="12">
    <source>
        <dbReference type="Google" id="ProtNLM"/>
    </source>
</evidence>
<dbReference type="Proteomes" id="UP000178742">
    <property type="component" value="Unassembled WGS sequence"/>
</dbReference>
<dbReference type="GO" id="GO:0022857">
    <property type="term" value="F:transmembrane transporter activity"/>
    <property type="evidence" value="ECO:0007669"/>
    <property type="project" value="TreeGrafter"/>
</dbReference>
<feature type="transmembrane region" description="Helical" evidence="7">
    <location>
        <begin position="371"/>
        <end position="395"/>
    </location>
</feature>
<accession>A0A1F6M4Q8</accession>
<evidence type="ECO:0000313" key="11">
    <source>
        <dbReference type="Proteomes" id="UP000178742"/>
    </source>
</evidence>
<evidence type="ECO:0000259" key="9">
    <source>
        <dbReference type="Pfam" id="PF12704"/>
    </source>
</evidence>
<dbReference type="PANTHER" id="PTHR30572">
    <property type="entry name" value="MEMBRANE COMPONENT OF TRANSPORTER-RELATED"/>
    <property type="match status" value="1"/>
</dbReference>
<feature type="transmembrane region" description="Helical" evidence="7">
    <location>
        <begin position="335"/>
        <end position="365"/>
    </location>
</feature>
<dbReference type="PANTHER" id="PTHR30572:SF4">
    <property type="entry name" value="ABC TRANSPORTER PERMEASE YTRF"/>
    <property type="match status" value="1"/>
</dbReference>
<feature type="domain" description="MacB-like periplasmic core" evidence="9">
    <location>
        <begin position="21"/>
        <end position="245"/>
    </location>
</feature>
<evidence type="ECO:0000256" key="7">
    <source>
        <dbReference type="SAM" id="Phobius"/>
    </source>
</evidence>
<feature type="transmembrane region" description="Helical" evidence="7">
    <location>
        <begin position="279"/>
        <end position="307"/>
    </location>
</feature>
<dbReference type="Pfam" id="PF12704">
    <property type="entry name" value="MacB_PCD"/>
    <property type="match status" value="1"/>
</dbReference>
<protein>
    <recommendedName>
        <fullName evidence="12">Multidrug ABC transporter substrate-binding protein</fullName>
    </recommendedName>
</protein>
<dbReference type="STRING" id="1798676.A3B90_00940"/>
<comment type="similarity">
    <text evidence="6">Belongs to the ABC-4 integral membrane protein family.</text>
</comment>
<evidence type="ECO:0000256" key="1">
    <source>
        <dbReference type="ARBA" id="ARBA00004651"/>
    </source>
</evidence>
<dbReference type="EMBL" id="MFPX01000015">
    <property type="protein sequence ID" value="OGH66585.1"/>
    <property type="molecule type" value="Genomic_DNA"/>
</dbReference>
<keyword evidence="2" id="KW-1003">Cell membrane</keyword>
<dbReference type="InterPro" id="IPR003838">
    <property type="entry name" value="ABC3_permease_C"/>
</dbReference>
<comment type="subcellular location">
    <subcellularLocation>
        <location evidence="1">Cell membrane</location>
        <topology evidence="1">Multi-pass membrane protein</topology>
    </subcellularLocation>
</comment>
<dbReference type="GO" id="GO:0005886">
    <property type="term" value="C:plasma membrane"/>
    <property type="evidence" value="ECO:0007669"/>
    <property type="project" value="UniProtKB-SubCell"/>
</dbReference>
<dbReference type="Pfam" id="PF02687">
    <property type="entry name" value="FtsX"/>
    <property type="match status" value="1"/>
</dbReference>
<reference evidence="10 11" key="1">
    <citation type="journal article" date="2016" name="Nat. Commun.">
        <title>Thousands of microbial genomes shed light on interconnected biogeochemical processes in an aquifer system.</title>
        <authorList>
            <person name="Anantharaman K."/>
            <person name="Brown C.T."/>
            <person name="Hug L.A."/>
            <person name="Sharon I."/>
            <person name="Castelle C.J."/>
            <person name="Probst A.J."/>
            <person name="Thomas B.C."/>
            <person name="Singh A."/>
            <person name="Wilkins M.J."/>
            <person name="Karaoz U."/>
            <person name="Brodie E.L."/>
            <person name="Williams K.H."/>
            <person name="Hubbard S.S."/>
            <person name="Banfield J.F."/>
        </authorList>
    </citation>
    <scope>NUCLEOTIDE SEQUENCE [LARGE SCALE GENOMIC DNA]</scope>
</reference>
<keyword evidence="4 7" id="KW-1133">Transmembrane helix</keyword>
<keyword evidence="3 7" id="KW-0812">Transmembrane</keyword>
<evidence type="ECO:0000256" key="5">
    <source>
        <dbReference type="ARBA" id="ARBA00023136"/>
    </source>
</evidence>
<evidence type="ECO:0000256" key="4">
    <source>
        <dbReference type="ARBA" id="ARBA00022989"/>
    </source>
</evidence>
<proteinExistence type="inferred from homology"/>
<gene>
    <name evidence="10" type="ORF">A3B90_00940</name>
</gene>
<keyword evidence="5 7" id="KW-0472">Membrane</keyword>
<feature type="domain" description="ABC3 transporter permease C-terminal" evidence="8">
    <location>
        <begin position="286"/>
        <end position="405"/>
    </location>
</feature>
<dbReference type="PRINTS" id="PR00173">
    <property type="entry name" value="EDTRNSPORT"/>
</dbReference>
<dbReference type="AlphaFoldDB" id="A0A1F6M4Q8"/>
<evidence type="ECO:0000256" key="3">
    <source>
        <dbReference type="ARBA" id="ARBA00022692"/>
    </source>
</evidence>
<evidence type="ECO:0000259" key="8">
    <source>
        <dbReference type="Pfam" id="PF02687"/>
    </source>
</evidence>
<dbReference type="InterPro" id="IPR050250">
    <property type="entry name" value="Macrolide_Exporter_MacB"/>
</dbReference>
<name>A0A1F6M4Q8_9BACT</name>
<evidence type="ECO:0000256" key="2">
    <source>
        <dbReference type="ARBA" id="ARBA00022475"/>
    </source>
</evidence>
<organism evidence="10 11">
    <name type="scientific">Candidatus Magasanikbacteria bacterium RIFCSPHIGHO2_02_FULL_41_13</name>
    <dbReference type="NCBI Taxonomy" id="1798676"/>
    <lineage>
        <taxon>Bacteria</taxon>
        <taxon>Candidatus Magasanikiibacteriota</taxon>
    </lineage>
</organism>
<evidence type="ECO:0000256" key="6">
    <source>
        <dbReference type="ARBA" id="ARBA00038076"/>
    </source>
</evidence>
<sequence length="412" mass="43965">MKLSYTLKTAFSGIRANTSRSLLTILGIVIGITAIMLVMSVGKGGQELILNQVRGLGSRTIIIEPGKEPSGPSDFAELFTDSLKDKEVKALQNPNNVQGISILAPNVNSVAVVASNEETIRTSIIGTAPALATIFQMIPEEGNMLSDEDVRQRAAVVVLGAKAKEKLFGDSDALGEKVKVKNKVFRVIGVLAAKGNAAGFNIDDLVIMPYTTAQEYLFGGDHYNSIIVQAKDEAGVDRAARDIKSTLRDLHDISDPKDDDFHVMTQADAVERVGLITSILTALLTSVAAISLVVGGIGIMNIMLVSVTERTREIGLRKAIGATEKNILQQFLLEAVFLTGVGGLFGILLGALLSLLVAFVLGYVLALDWVYVFPLSAVVLGLGVSTIIGLLFGLYPARQAAKKNPIESLRYE</sequence>
<comment type="caution">
    <text evidence="10">The sequence shown here is derived from an EMBL/GenBank/DDBJ whole genome shotgun (WGS) entry which is preliminary data.</text>
</comment>
<evidence type="ECO:0000313" key="10">
    <source>
        <dbReference type="EMBL" id="OGH66585.1"/>
    </source>
</evidence>